<proteinExistence type="predicted"/>
<dbReference type="InterPro" id="IPR008918">
    <property type="entry name" value="HhH2"/>
</dbReference>
<dbReference type="SMART" id="SM00475">
    <property type="entry name" value="53EXOc"/>
    <property type="match status" value="1"/>
</dbReference>
<keyword evidence="2" id="KW-0378">Hydrolase</keyword>
<dbReference type="SUPFAM" id="SSF47807">
    <property type="entry name" value="5' to 3' exonuclease, C-terminal subdomain"/>
    <property type="match status" value="1"/>
</dbReference>
<dbReference type="InterPro" id="IPR029060">
    <property type="entry name" value="PIN-like_dom_sf"/>
</dbReference>
<sequence length="447" mass="49709">MTSLRILTQQHRGFSIPMHQHASAMILGKSGILILPWFGQTTALKKPHLTKKLNVSRSFFQVQSFSSLVSRGSDAIRKQTAREYNDSRLLLQMDDEPPLGLRSAAGLRNMSPPPNGYGEGGGEEEQRMLLIDGNAVLYRSYFKIMARVGYGGLKDMGSEGDWVLTVFTSLLTILRLLEARPTHIAVVFDYRGLTFRHQIFRGYKSGRAPTPDTILQALDCIKPAILSMGITSLEVPGVEADDVIGALALKAVAAARTKVRIASPDKDFFQILSAQLRILRFAPKGSGIVSFGLEEFAQKFGSIQPAQYLDVLALMGDKVDSIPGVPGIGEKTALKLVHEFGSVENLLERRSEVVLKRARESLMLDEGAILLSKRLLTLRVDLPAHLLPYNLDDFVCQSPKDQGENFMNLLQAMSPYIDPSVPQDLEKRVRKIWKTWQVPQQALETYF</sequence>
<dbReference type="SMART" id="SM00279">
    <property type="entry name" value="HhH2"/>
    <property type="match status" value="1"/>
</dbReference>
<feature type="region of interest" description="Disordered" evidence="4">
    <location>
        <begin position="103"/>
        <end position="122"/>
    </location>
</feature>
<evidence type="ECO:0000256" key="3">
    <source>
        <dbReference type="ARBA" id="ARBA00023125"/>
    </source>
</evidence>
<keyword evidence="3" id="KW-0238">DNA-binding</keyword>
<dbReference type="Gene3D" id="1.10.150.20">
    <property type="entry name" value="5' to 3' exonuclease, C-terminal subdomain"/>
    <property type="match status" value="1"/>
</dbReference>
<protein>
    <recommendedName>
        <fullName evidence="5">5'-3' exonuclease domain-containing protein</fullName>
    </recommendedName>
</protein>
<dbReference type="InterPro" id="IPR038969">
    <property type="entry name" value="FEN"/>
</dbReference>
<dbReference type="SUPFAM" id="SSF88723">
    <property type="entry name" value="PIN domain-like"/>
    <property type="match status" value="1"/>
</dbReference>
<dbReference type="CDD" id="cd09898">
    <property type="entry name" value="H3TH_53EXO"/>
    <property type="match status" value="1"/>
</dbReference>
<feature type="domain" description="5'-3' exonuclease" evidence="5">
    <location>
        <begin position="126"/>
        <end position="397"/>
    </location>
</feature>
<dbReference type="Pfam" id="PF01367">
    <property type="entry name" value="5_3_exonuc"/>
    <property type="match status" value="1"/>
</dbReference>
<evidence type="ECO:0000256" key="1">
    <source>
        <dbReference type="ARBA" id="ARBA00022722"/>
    </source>
</evidence>
<dbReference type="Gene3D" id="3.40.50.1010">
    <property type="entry name" value="5'-nuclease"/>
    <property type="match status" value="1"/>
</dbReference>
<keyword evidence="7" id="KW-1185">Reference proteome</keyword>
<dbReference type="PANTHER" id="PTHR42646">
    <property type="entry name" value="FLAP ENDONUCLEASE XNI"/>
    <property type="match status" value="1"/>
</dbReference>
<dbReference type="Pfam" id="PF02739">
    <property type="entry name" value="5_3_exonuc_N"/>
    <property type="match status" value="1"/>
</dbReference>
<dbReference type="InterPro" id="IPR020045">
    <property type="entry name" value="DNA_polI_H3TH"/>
</dbReference>
<evidence type="ECO:0000259" key="5">
    <source>
        <dbReference type="SMART" id="SM00475"/>
    </source>
</evidence>
<dbReference type="InterPro" id="IPR036279">
    <property type="entry name" value="5-3_exonuclease_C_sf"/>
</dbReference>
<dbReference type="InterPro" id="IPR020046">
    <property type="entry name" value="5-3_exonucl_a-hlix_arch_N"/>
</dbReference>
<dbReference type="EMBL" id="OZ019898">
    <property type="protein sequence ID" value="CAK9228513.1"/>
    <property type="molecule type" value="Genomic_DNA"/>
</dbReference>
<evidence type="ECO:0000256" key="4">
    <source>
        <dbReference type="SAM" id="MobiDB-lite"/>
    </source>
</evidence>
<keyword evidence="1" id="KW-0540">Nuclease</keyword>
<name>A0ABP0USG2_9BRYO</name>
<accession>A0ABP0USG2</accession>
<dbReference type="PANTHER" id="PTHR42646:SF2">
    <property type="entry name" value="5'-3' EXONUCLEASE FAMILY PROTEIN"/>
    <property type="match status" value="1"/>
</dbReference>
<organism evidence="6 7">
    <name type="scientific">Sphagnum troendelagicum</name>
    <dbReference type="NCBI Taxonomy" id="128251"/>
    <lineage>
        <taxon>Eukaryota</taxon>
        <taxon>Viridiplantae</taxon>
        <taxon>Streptophyta</taxon>
        <taxon>Embryophyta</taxon>
        <taxon>Bryophyta</taxon>
        <taxon>Sphagnophytina</taxon>
        <taxon>Sphagnopsida</taxon>
        <taxon>Sphagnales</taxon>
        <taxon>Sphagnaceae</taxon>
        <taxon>Sphagnum</taxon>
    </lineage>
</organism>
<dbReference type="CDD" id="cd09859">
    <property type="entry name" value="PIN_53EXO"/>
    <property type="match status" value="1"/>
</dbReference>
<evidence type="ECO:0000256" key="2">
    <source>
        <dbReference type="ARBA" id="ARBA00022801"/>
    </source>
</evidence>
<evidence type="ECO:0000313" key="6">
    <source>
        <dbReference type="EMBL" id="CAK9228513.1"/>
    </source>
</evidence>
<evidence type="ECO:0000313" key="7">
    <source>
        <dbReference type="Proteomes" id="UP001497512"/>
    </source>
</evidence>
<reference evidence="6" key="1">
    <citation type="submission" date="2024-02" db="EMBL/GenBank/DDBJ databases">
        <authorList>
            <consortium name="ELIXIR-Norway"/>
            <consortium name="Elixir Norway"/>
        </authorList>
    </citation>
    <scope>NUCLEOTIDE SEQUENCE</scope>
</reference>
<dbReference type="Proteomes" id="UP001497512">
    <property type="component" value="Chromosome 6"/>
</dbReference>
<dbReference type="InterPro" id="IPR002421">
    <property type="entry name" value="5-3_exonuclease"/>
</dbReference>
<gene>
    <name evidence="6" type="ORF">CSSPTR1EN2_LOCUS19153</name>
</gene>